<proteinExistence type="predicted"/>
<accession>A0ABT5JXR4</accession>
<protein>
    <recommendedName>
        <fullName evidence="5">PEP-CTERM protein-sorting domain-containing protein</fullName>
    </recommendedName>
</protein>
<reference evidence="3 4" key="1">
    <citation type="submission" date="2022-10" db="EMBL/GenBank/DDBJ databases">
        <title>Janthinobacterium sp. hw3 Genome sequencing.</title>
        <authorList>
            <person name="Park S."/>
        </authorList>
    </citation>
    <scope>NUCLEOTIDE SEQUENCE [LARGE SCALE GENOMIC DNA]</scope>
    <source>
        <strain evidence="4">hw3</strain>
    </source>
</reference>
<organism evidence="3 4">
    <name type="scientific">Janthinobacterium fluminis</name>
    <dbReference type="NCBI Taxonomy" id="2987524"/>
    <lineage>
        <taxon>Bacteria</taxon>
        <taxon>Pseudomonadati</taxon>
        <taxon>Pseudomonadota</taxon>
        <taxon>Betaproteobacteria</taxon>
        <taxon>Burkholderiales</taxon>
        <taxon>Oxalobacteraceae</taxon>
        <taxon>Janthinobacterium</taxon>
    </lineage>
</organism>
<evidence type="ECO:0000256" key="2">
    <source>
        <dbReference type="SAM" id="SignalP"/>
    </source>
</evidence>
<sequence>MKFAILEATALLLAACAGPAAAVQIHQETPGVAAPAWHAAGDAVWDGAPAAPASVDAGAQRHGRAAASPVALPPGPMASVPETNAASMMLVGLGLLSLRIHRRRQEEKFKVE</sequence>
<gene>
    <name evidence="3" type="ORF">OIK44_07500</name>
</gene>
<dbReference type="Proteomes" id="UP001221208">
    <property type="component" value="Unassembled WGS sequence"/>
</dbReference>
<name>A0ABT5JXR4_9BURK</name>
<keyword evidence="2" id="KW-0732">Signal</keyword>
<evidence type="ECO:0000256" key="1">
    <source>
        <dbReference type="SAM" id="MobiDB-lite"/>
    </source>
</evidence>
<dbReference type="RefSeq" id="WP_273670104.1">
    <property type="nucleotide sequence ID" value="NZ_JAQQXR010000002.1"/>
</dbReference>
<comment type="caution">
    <text evidence="3">The sequence shown here is derived from an EMBL/GenBank/DDBJ whole genome shotgun (WGS) entry which is preliminary data.</text>
</comment>
<dbReference type="EMBL" id="JAQQXR010000002">
    <property type="protein sequence ID" value="MDC8757429.1"/>
    <property type="molecule type" value="Genomic_DNA"/>
</dbReference>
<feature type="chain" id="PRO_5045800668" description="PEP-CTERM protein-sorting domain-containing protein" evidence="2">
    <location>
        <begin position="23"/>
        <end position="112"/>
    </location>
</feature>
<evidence type="ECO:0008006" key="5">
    <source>
        <dbReference type="Google" id="ProtNLM"/>
    </source>
</evidence>
<evidence type="ECO:0000313" key="3">
    <source>
        <dbReference type="EMBL" id="MDC8757429.1"/>
    </source>
</evidence>
<feature type="signal peptide" evidence="2">
    <location>
        <begin position="1"/>
        <end position="22"/>
    </location>
</feature>
<keyword evidence="4" id="KW-1185">Reference proteome</keyword>
<feature type="region of interest" description="Disordered" evidence="1">
    <location>
        <begin position="51"/>
        <end position="75"/>
    </location>
</feature>
<evidence type="ECO:0000313" key="4">
    <source>
        <dbReference type="Proteomes" id="UP001221208"/>
    </source>
</evidence>